<gene>
    <name evidence="2" type="ORF">K7G82_01190</name>
</gene>
<keyword evidence="3" id="KW-1185">Reference proteome</keyword>
<dbReference type="InterPro" id="IPR036291">
    <property type="entry name" value="NAD(P)-bd_dom_sf"/>
</dbReference>
<sequence length="321" mass="34886">MKTILILGATGGVGGETAAAMLRHGWRVRAMARTVPQAAGDLEWVRGDALERTAVLDAARDVDAILHAVNPPGYRDWDRLVMPMIENSITAARASGARLALPGTIYNYDPRETPVARPDSSQRPNTHKGRIRAAMEQRIAESGVRAIILRAGNFFGPRPGNNWLSQAMVKPGQPVRSILNPATPGVGHAWAYLPDLAETFARLLDREAVLPHFARYHFAGTWDADGMLIADAIRGASQAPSLPVRRMPWALLRLIGLFNVSLRETARMRQFWRHPLALDNESLVAEIGAEPHTPLDQAMTATLAALGCLPATTANIDDQAA</sequence>
<feature type="domain" description="NAD(P)-binding" evidence="1">
    <location>
        <begin position="8"/>
        <end position="154"/>
    </location>
</feature>
<dbReference type="SUPFAM" id="SSF51735">
    <property type="entry name" value="NAD(P)-binding Rossmann-fold domains"/>
    <property type="match status" value="1"/>
</dbReference>
<proteinExistence type="predicted"/>
<dbReference type="InterPro" id="IPR016040">
    <property type="entry name" value="NAD(P)-bd_dom"/>
</dbReference>
<organism evidence="2 3">
    <name type="scientific">Sphingomonas colocasiae</name>
    <dbReference type="NCBI Taxonomy" id="1848973"/>
    <lineage>
        <taxon>Bacteria</taxon>
        <taxon>Pseudomonadati</taxon>
        <taxon>Pseudomonadota</taxon>
        <taxon>Alphaproteobacteria</taxon>
        <taxon>Sphingomonadales</taxon>
        <taxon>Sphingomonadaceae</taxon>
        <taxon>Sphingomonas</taxon>
    </lineage>
</organism>
<dbReference type="RefSeq" id="WP_222987986.1">
    <property type="nucleotide sequence ID" value="NZ_JAINVV010000001.1"/>
</dbReference>
<evidence type="ECO:0000313" key="3">
    <source>
        <dbReference type="Proteomes" id="UP000706039"/>
    </source>
</evidence>
<dbReference type="EMBL" id="JAINVV010000001">
    <property type="protein sequence ID" value="MBY8820884.1"/>
    <property type="molecule type" value="Genomic_DNA"/>
</dbReference>
<evidence type="ECO:0000259" key="1">
    <source>
        <dbReference type="Pfam" id="PF13460"/>
    </source>
</evidence>
<dbReference type="Gene3D" id="3.40.50.720">
    <property type="entry name" value="NAD(P)-binding Rossmann-like Domain"/>
    <property type="match status" value="1"/>
</dbReference>
<accession>A0ABS7PHV8</accession>
<name>A0ABS7PHV8_9SPHN</name>
<evidence type="ECO:0000313" key="2">
    <source>
        <dbReference type="EMBL" id="MBY8820884.1"/>
    </source>
</evidence>
<dbReference type="InterPro" id="IPR051783">
    <property type="entry name" value="NAD(P)-dependent_oxidoreduct"/>
</dbReference>
<dbReference type="PANTHER" id="PTHR48079:SF6">
    <property type="entry name" value="NAD(P)-BINDING DOMAIN-CONTAINING PROTEIN-RELATED"/>
    <property type="match status" value="1"/>
</dbReference>
<dbReference type="PANTHER" id="PTHR48079">
    <property type="entry name" value="PROTEIN YEEZ"/>
    <property type="match status" value="1"/>
</dbReference>
<reference evidence="2 3" key="1">
    <citation type="submission" date="2021-08" db="EMBL/GenBank/DDBJ databases">
        <authorList>
            <person name="Tuo L."/>
        </authorList>
    </citation>
    <scope>NUCLEOTIDE SEQUENCE [LARGE SCALE GENOMIC DNA]</scope>
    <source>
        <strain evidence="2 3">JCM 31229</strain>
    </source>
</reference>
<comment type="caution">
    <text evidence="2">The sequence shown here is derived from an EMBL/GenBank/DDBJ whole genome shotgun (WGS) entry which is preliminary data.</text>
</comment>
<dbReference type="Pfam" id="PF13460">
    <property type="entry name" value="NAD_binding_10"/>
    <property type="match status" value="1"/>
</dbReference>
<protein>
    <submittedName>
        <fullName evidence="2">NAD(P)H-binding protein</fullName>
    </submittedName>
</protein>
<dbReference type="Proteomes" id="UP000706039">
    <property type="component" value="Unassembled WGS sequence"/>
</dbReference>